<evidence type="ECO:0000256" key="1">
    <source>
        <dbReference type="SAM" id="MobiDB-lite"/>
    </source>
</evidence>
<name>A0AAD4KGS1_9EURO</name>
<dbReference type="AlphaFoldDB" id="A0AAD4KGS1"/>
<dbReference type="EMBL" id="JAJTJA010000011">
    <property type="protein sequence ID" value="KAH8692013.1"/>
    <property type="molecule type" value="Genomic_DNA"/>
</dbReference>
<gene>
    <name evidence="2" type="ORF">BGW36DRAFT_386817</name>
</gene>
<organism evidence="2 3">
    <name type="scientific">Talaromyces proteolyticus</name>
    <dbReference type="NCBI Taxonomy" id="1131652"/>
    <lineage>
        <taxon>Eukaryota</taxon>
        <taxon>Fungi</taxon>
        <taxon>Dikarya</taxon>
        <taxon>Ascomycota</taxon>
        <taxon>Pezizomycotina</taxon>
        <taxon>Eurotiomycetes</taxon>
        <taxon>Eurotiomycetidae</taxon>
        <taxon>Eurotiales</taxon>
        <taxon>Trichocomaceae</taxon>
        <taxon>Talaromyces</taxon>
        <taxon>Talaromyces sect. Bacilispori</taxon>
    </lineage>
</organism>
<dbReference type="PANTHER" id="PTHR37540:SF5">
    <property type="entry name" value="TRANSCRIPTION FACTOR DOMAIN-CONTAINING PROTEIN"/>
    <property type="match status" value="1"/>
</dbReference>
<sequence length="494" mass="56661">MHQSPSEIIFSLAPAAGNITNEPCIFRYDYGALQLRPPRKRGRPKGSTKKRNDSTTTVGSHFDFINVTNQSKHVDHESRVKIRRHVMVNYMTLKHKKPKEFKDQLVLPPQVTSVDPFDAFPFRLEPYMHDLLKYYITIGWKTFYSIEKHAEFNPMTDYWIALAFQDSAFLHTLLGCADSLSVDAPWRGIQSRPRATRHLNAAISLVNERIANLEFVTDEMLVVVATIAILEKSRGAHAHWSIHMEGLRKLVHLRGGFSCLESKPLLMGKLQRADLCGSIDAVQEPYFAGRYNPTFSITSDTNILNGGFQQIDDLINLDKTLKLCLTSLEGSMKLMKCLISNKGGRVEAARLRFGLTATQYTLLSAHFYSNHAGREFFRLTLILFSECLFNEKVPSAPVCDMLITRLQNLYRQTHYCLLTAEFSLWAMFLAAFVASNKSLKNWCLLEIVEFNKAMDINSWERTVEVLELFLWDSHLFGEQFRKIWDESFAFHQSI</sequence>
<comment type="caution">
    <text evidence="2">The sequence shown here is derived from an EMBL/GenBank/DDBJ whole genome shotgun (WGS) entry which is preliminary data.</text>
</comment>
<proteinExistence type="predicted"/>
<evidence type="ECO:0000313" key="3">
    <source>
        <dbReference type="Proteomes" id="UP001201262"/>
    </source>
</evidence>
<dbReference type="RefSeq" id="XP_046068010.1">
    <property type="nucleotide sequence ID" value="XM_046217041.1"/>
</dbReference>
<reference evidence="2" key="1">
    <citation type="submission" date="2021-12" db="EMBL/GenBank/DDBJ databases">
        <title>Convergent genome expansion in fungi linked to evolution of root-endophyte symbiosis.</title>
        <authorList>
            <consortium name="DOE Joint Genome Institute"/>
            <person name="Ke Y.-H."/>
            <person name="Bonito G."/>
            <person name="Liao H.-L."/>
            <person name="Looney B."/>
            <person name="Rojas-Flechas A."/>
            <person name="Nash J."/>
            <person name="Hameed K."/>
            <person name="Schadt C."/>
            <person name="Martin F."/>
            <person name="Crous P.W."/>
            <person name="Miettinen O."/>
            <person name="Magnuson J.K."/>
            <person name="Labbe J."/>
            <person name="Jacobson D."/>
            <person name="Doktycz M.J."/>
            <person name="Veneault-Fourrey C."/>
            <person name="Kuo A."/>
            <person name="Mondo S."/>
            <person name="Calhoun S."/>
            <person name="Riley R."/>
            <person name="Ohm R."/>
            <person name="LaButti K."/>
            <person name="Andreopoulos B."/>
            <person name="Pangilinan J."/>
            <person name="Nolan M."/>
            <person name="Tritt A."/>
            <person name="Clum A."/>
            <person name="Lipzen A."/>
            <person name="Daum C."/>
            <person name="Barry K."/>
            <person name="Grigoriev I.V."/>
            <person name="Vilgalys R."/>
        </authorList>
    </citation>
    <scope>NUCLEOTIDE SEQUENCE</scope>
    <source>
        <strain evidence="2">PMI_201</strain>
    </source>
</reference>
<evidence type="ECO:0000313" key="2">
    <source>
        <dbReference type="EMBL" id="KAH8692013.1"/>
    </source>
</evidence>
<dbReference type="Proteomes" id="UP001201262">
    <property type="component" value="Unassembled WGS sequence"/>
</dbReference>
<keyword evidence="3" id="KW-1185">Reference proteome</keyword>
<feature type="compositionally biased region" description="Basic residues" evidence="1">
    <location>
        <begin position="37"/>
        <end position="49"/>
    </location>
</feature>
<evidence type="ECO:0008006" key="4">
    <source>
        <dbReference type="Google" id="ProtNLM"/>
    </source>
</evidence>
<dbReference type="GeneID" id="70247328"/>
<dbReference type="InterPro" id="IPR021858">
    <property type="entry name" value="Fun_TF"/>
</dbReference>
<protein>
    <recommendedName>
        <fullName evidence="4">Transcription factor domain-containing protein</fullName>
    </recommendedName>
</protein>
<dbReference type="Pfam" id="PF11951">
    <property type="entry name" value="Fungal_trans_2"/>
    <property type="match status" value="1"/>
</dbReference>
<accession>A0AAD4KGS1</accession>
<dbReference type="PANTHER" id="PTHR37540">
    <property type="entry name" value="TRANSCRIPTION FACTOR (ACR-2), PUTATIVE-RELATED-RELATED"/>
    <property type="match status" value="1"/>
</dbReference>
<feature type="region of interest" description="Disordered" evidence="1">
    <location>
        <begin position="36"/>
        <end position="57"/>
    </location>
</feature>